<evidence type="ECO:0000256" key="1">
    <source>
        <dbReference type="SAM" id="MobiDB-lite"/>
    </source>
</evidence>
<gene>
    <name evidence="3" type="ORF">PV07_00760</name>
</gene>
<dbReference type="AlphaFoldDB" id="A0A0D2DE41"/>
<reference evidence="3 4" key="1">
    <citation type="submission" date="2015-01" db="EMBL/GenBank/DDBJ databases">
        <title>The Genome Sequence of Cladophialophora immunda CBS83496.</title>
        <authorList>
            <consortium name="The Broad Institute Genomics Platform"/>
            <person name="Cuomo C."/>
            <person name="de Hoog S."/>
            <person name="Gorbushina A."/>
            <person name="Stielow B."/>
            <person name="Teixiera M."/>
            <person name="Abouelleil A."/>
            <person name="Chapman S.B."/>
            <person name="Priest M."/>
            <person name="Young S.K."/>
            <person name="Wortman J."/>
            <person name="Nusbaum C."/>
            <person name="Birren B."/>
        </authorList>
    </citation>
    <scope>NUCLEOTIDE SEQUENCE [LARGE SCALE GENOMIC DNA]</scope>
    <source>
        <strain evidence="3 4">CBS 83496</strain>
    </source>
</reference>
<feature type="compositionally biased region" description="Pro residues" evidence="1">
    <location>
        <begin position="74"/>
        <end position="88"/>
    </location>
</feature>
<keyword evidence="2" id="KW-0732">Signal</keyword>
<evidence type="ECO:0000256" key="2">
    <source>
        <dbReference type="SAM" id="SignalP"/>
    </source>
</evidence>
<sequence length="244" mass="25499">MVVSALALVCQAISLARPSSEKPSPASLLAQLLQAKPFEDGEFRGLLQDFVRACQNERRGAPAIGSGGPATDSGPPPASRPGNPPQQTPPSLTEHDSTSDHQPLDRSDAGEDEDLLALAWLRGNLSGARPSEMDNANGPRHPRGGPQSRVKPQSFRPGSSGSNIVGGAVTGARAQPGRTQKRNTGKKPFPPLVAAAAAAVDAAASEPEQAPWANLDSLQSDQARTSGRGQPHNTPFPRRPRSKT</sequence>
<evidence type="ECO:0000313" key="4">
    <source>
        <dbReference type="Proteomes" id="UP000054466"/>
    </source>
</evidence>
<feature type="region of interest" description="Disordered" evidence="1">
    <location>
        <begin position="58"/>
        <end position="244"/>
    </location>
</feature>
<dbReference type="Proteomes" id="UP000054466">
    <property type="component" value="Unassembled WGS sequence"/>
</dbReference>
<dbReference type="VEuPathDB" id="FungiDB:PV07_00760"/>
<feature type="compositionally biased region" description="Low complexity" evidence="1">
    <location>
        <begin position="193"/>
        <end position="204"/>
    </location>
</feature>
<evidence type="ECO:0000313" key="3">
    <source>
        <dbReference type="EMBL" id="KIW33949.1"/>
    </source>
</evidence>
<accession>A0A0D2DE41</accession>
<feature type="compositionally biased region" description="Polar residues" evidence="1">
    <location>
        <begin position="216"/>
        <end position="233"/>
    </location>
</feature>
<dbReference type="EMBL" id="KN847040">
    <property type="protein sequence ID" value="KIW33949.1"/>
    <property type="molecule type" value="Genomic_DNA"/>
</dbReference>
<dbReference type="HOGENOM" id="CLU_1137892_0_0_1"/>
<dbReference type="RefSeq" id="XP_016254165.1">
    <property type="nucleotide sequence ID" value="XM_016387237.1"/>
</dbReference>
<keyword evidence="4" id="KW-1185">Reference proteome</keyword>
<feature type="signal peptide" evidence="2">
    <location>
        <begin position="1"/>
        <end position="16"/>
    </location>
</feature>
<name>A0A0D2DE41_9EURO</name>
<organism evidence="3 4">
    <name type="scientific">Cladophialophora immunda</name>
    <dbReference type="NCBI Taxonomy" id="569365"/>
    <lineage>
        <taxon>Eukaryota</taxon>
        <taxon>Fungi</taxon>
        <taxon>Dikarya</taxon>
        <taxon>Ascomycota</taxon>
        <taxon>Pezizomycotina</taxon>
        <taxon>Eurotiomycetes</taxon>
        <taxon>Chaetothyriomycetidae</taxon>
        <taxon>Chaetothyriales</taxon>
        <taxon>Herpotrichiellaceae</taxon>
        <taxon>Cladophialophora</taxon>
    </lineage>
</organism>
<feature type="chain" id="PRO_5002240378" evidence="2">
    <location>
        <begin position="17"/>
        <end position="244"/>
    </location>
</feature>
<protein>
    <submittedName>
        <fullName evidence="3">Uncharacterized protein</fullName>
    </submittedName>
</protein>
<dbReference type="GeneID" id="27339954"/>
<proteinExistence type="predicted"/>
<feature type="compositionally biased region" description="Basic and acidic residues" evidence="1">
    <location>
        <begin position="93"/>
        <end position="109"/>
    </location>
</feature>